<protein>
    <submittedName>
        <fullName evidence="2">Uncharacterized protein</fullName>
    </submittedName>
</protein>
<dbReference type="Proteomes" id="UP000694287">
    <property type="component" value="Unassembled WGS sequence"/>
</dbReference>
<dbReference type="RefSeq" id="WP_218604229.1">
    <property type="nucleotide sequence ID" value="NZ_JADQDJ010000200.1"/>
</dbReference>
<keyword evidence="1" id="KW-1133">Transmembrane helix</keyword>
<name>A0ABS6UPG6_9PSEU</name>
<gene>
    <name evidence="2" type="ORF">I4I81_07750</name>
</gene>
<evidence type="ECO:0000313" key="3">
    <source>
        <dbReference type="Proteomes" id="UP000694287"/>
    </source>
</evidence>
<sequence length="55" mass="5594">MVLALVIAGIGVLLLVGVLVAVLPRLRRLSAAAADLRGGLDRGRAALPAVRRPVG</sequence>
<keyword evidence="1" id="KW-0812">Transmembrane</keyword>
<organism evidence="2 3">
    <name type="scientific">Pseudonocardia abyssalis</name>
    <dbReference type="NCBI Taxonomy" id="2792008"/>
    <lineage>
        <taxon>Bacteria</taxon>
        <taxon>Bacillati</taxon>
        <taxon>Actinomycetota</taxon>
        <taxon>Actinomycetes</taxon>
        <taxon>Pseudonocardiales</taxon>
        <taxon>Pseudonocardiaceae</taxon>
        <taxon>Pseudonocardia</taxon>
    </lineage>
</organism>
<evidence type="ECO:0000313" key="2">
    <source>
        <dbReference type="EMBL" id="MBW0134148.1"/>
    </source>
</evidence>
<dbReference type="EMBL" id="JADQDK010000001">
    <property type="protein sequence ID" value="MBW0134148.1"/>
    <property type="molecule type" value="Genomic_DNA"/>
</dbReference>
<keyword evidence="3" id="KW-1185">Reference proteome</keyword>
<proteinExistence type="predicted"/>
<feature type="transmembrane region" description="Helical" evidence="1">
    <location>
        <begin position="6"/>
        <end position="23"/>
    </location>
</feature>
<reference evidence="2 3" key="1">
    <citation type="submission" date="2020-11" db="EMBL/GenBank/DDBJ databases">
        <title>Pseudonocardia abyssalis sp. nov. and Pseudonocardia oceani sp. nov., description and phylogenomic analysis of two novel actinomycetes isolated from the deep Southern Ocean.</title>
        <authorList>
            <person name="Parra J."/>
        </authorList>
    </citation>
    <scope>NUCLEOTIDE SEQUENCE [LARGE SCALE GENOMIC DNA]</scope>
    <source>
        <strain evidence="2 3">KRD-168</strain>
    </source>
</reference>
<evidence type="ECO:0000256" key="1">
    <source>
        <dbReference type="SAM" id="Phobius"/>
    </source>
</evidence>
<comment type="caution">
    <text evidence="2">The sequence shown here is derived from an EMBL/GenBank/DDBJ whole genome shotgun (WGS) entry which is preliminary data.</text>
</comment>
<keyword evidence="1" id="KW-0472">Membrane</keyword>
<accession>A0ABS6UPG6</accession>